<dbReference type="AlphaFoldDB" id="A0AAU7M641"/>
<reference evidence="1" key="1">
    <citation type="submission" date="2024-01" db="EMBL/GenBank/DDBJ databases">
        <title>The genome sequence of Micromonospora mangrovi CCTCC AA 2012012.</title>
        <authorList>
            <person name="Gao J."/>
        </authorList>
    </citation>
    <scope>NUCLEOTIDE SEQUENCE</scope>
    <source>
        <strain evidence="1">CCTCC AA 2012012</strain>
    </source>
</reference>
<dbReference type="RefSeq" id="WP_350932618.1">
    <property type="nucleotide sequence ID" value="NZ_CP157762.1"/>
</dbReference>
<evidence type="ECO:0000313" key="2">
    <source>
        <dbReference type="EMBL" id="XCH73689.1"/>
    </source>
</evidence>
<gene>
    <name evidence="2" type="ORF">ABUL08_25965</name>
    <name evidence="1" type="ORF">VK199_25885</name>
</gene>
<protein>
    <submittedName>
        <fullName evidence="1">Uncharacterized protein</fullName>
    </submittedName>
</protein>
<dbReference type="EMBL" id="CP159342">
    <property type="protein sequence ID" value="XCH73689.1"/>
    <property type="molecule type" value="Genomic_DNA"/>
</dbReference>
<name>A0AAU7M641_9ACTN</name>
<accession>A0AAU7M641</accession>
<organism evidence="1">
    <name type="scientific">Micromonospora sp. CCTCC AA 2012012</name>
    <dbReference type="NCBI Taxonomy" id="3111921"/>
    <lineage>
        <taxon>Bacteria</taxon>
        <taxon>Bacillati</taxon>
        <taxon>Actinomycetota</taxon>
        <taxon>Actinomycetes</taxon>
        <taxon>Micromonosporales</taxon>
        <taxon>Micromonosporaceae</taxon>
        <taxon>Micromonospora</taxon>
    </lineage>
</organism>
<proteinExistence type="predicted"/>
<evidence type="ECO:0000313" key="1">
    <source>
        <dbReference type="EMBL" id="XBP92992.1"/>
    </source>
</evidence>
<dbReference type="EMBL" id="CP157762">
    <property type="protein sequence ID" value="XBP92992.1"/>
    <property type="molecule type" value="Genomic_DNA"/>
</dbReference>
<sequence>MITTLPHPDWCEPALCDAEVPTLPAAGGVHRSPPQRLVLVLPMGDSVLLVAQLQRPGSVRYGEADRKRRTLDEVADEQTNLAVQIGGGPITLVPVDQARMLAEHLAPLLGLTVEATSGV</sequence>
<reference evidence="2" key="2">
    <citation type="submission" date="2024-06" db="EMBL/GenBank/DDBJ databases">
        <title>Micromonospora mangrovi CCTCC AA 2012012 genome sequences.</title>
        <authorList>
            <person name="Gao J."/>
        </authorList>
    </citation>
    <scope>NUCLEOTIDE SEQUENCE</scope>
    <source>
        <strain evidence="2">CCTCC AA 2012012</strain>
    </source>
</reference>